<feature type="domain" description="Apea-like HEPN" evidence="1">
    <location>
        <begin position="334"/>
        <end position="480"/>
    </location>
</feature>
<evidence type="ECO:0000259" key="2">
    <source>
        <dbReference type="Pfam" id="PF18862"/>
    </source>
</evidence>
<reference evidence="3 4" key="1">
    <citation type="submission" date="2017-10" db="EMBL/GenBank/DDBJ databases">
        <title>Whole-genome sequence of three Streptococcus macedonicus strains isolated from Italian cheeses of the Veneto region.</title>
        <authorList>
            <person name="Treu L."/>
            <person name="De Diego-Diaz B."/>
            <person name="Papadimitriou K."/>
            <person name="Tsakalidou E."/>
            <person name="Corich V."/>
            <person name="Giacomini A."/>
        </authorList>
    </citation>
    <scope>NUCLEOTIDE SEQUENCE [LARGE SCALE GENOMIC DNA]</scope>
    <source>
        <strain evidence="3 4">19AS</strain>
    </source>
</reference>
<dbReference type="EMBL" id="PEBN01000014">
    <property type="protein sequence ID" value="PHV58287.1"/>
    <property type="molecule type" value="Genomic_DNA"/>
</dbReference>
<feature type="domain" description="ApeA N-terminal" evidence="2">
    <location>
        <begin position="14"/>
        <end position="304"/>
    </location>
</feature>
<evidence type="ECO:0000259" key="1">
    <source>
        <dbReference type="Pfam" id="PF18739"/>
    </source>
</evidence>
<evidence type="ECO:0008006" key="5">
    <source>
        <dbReference type="Google" id="ProtNLM"/>
    </source>
</evidence>
<protein>
    <recommendedName>
        <fullName evidence="5">ApeA N-terminal domain-containing protein</fullName>
    </recommendedName>
</protein>
<gene>
    <name evidence="3" type="ORF">CS009_02990</name>
</gene>
<dbReference type="Pfam" id="PF18862">
    <property type="entry name" value="ApeA_NTD1"/>
    <property type="match status" value="1"/>
</dbReference>
<dbReference type="Pfam" id="PF18739">
    <property type="entry name" value="HEPN_Apea"/>
    <property type="match status" value="1"/>
</dbReference>
<dbReference type="RefSeq" id="WP_099421106.1">
    <property type="nucleotide sequence ID" value="NZ_PEBN01000014.1"/>
</dbReference>
<dbReference type="InterPro" id="IPR041223">
    <property type="entry name" value="ApeA_NTD"/>
</dbReference>
<dbReference type="AlphaFoldDB" id="A0AAP8KD24"/>
<proteinExistence type="predicted"/>
<name>A0AAP8KD24_STRMC</name>
<evidence type="ECO:0000313" key="4">
    <source>
        <dbReference type="Proteomes" id="UP000221763"/>
    </source>
</evidence>
<sequence length="486" mass="57587">MKFKDYTWDKEFEIKGYFSEIPEDIVNEHDSLSGILHYSPSEIVLELFGAFEVESGISFGFGKYLEKIYGYSSDGKIIILNTYGEPTGTSSSPGFPITKYHVKNFKIYNVYYSAIENFNYSSESFKNLFDKLESEKSVEYKFSFEHIEEWVDKSLVDIKRTADQTIFESAVNKYQSKKVLINALGITLEDTAILNTSYTTPSFKSDYFIKLKSEKLEARNFDEFYKTSVKFKEFIEILSNIPLSFTDIEFLVDYKIIEEKRLSLIRGKYFVQHARKYKAWNKFTHQEISLRKIESNFDNILNHWFDKSEELEFIVREFSKNLHGDLYLEDQLVDAIRNLEVYSRNFMNFKKCENLSDGEQMARKALLDFIKTSILQEFRKKFENKLKFGPRGPVLAERLANLFDSIDEPSKVKIFSKYPDKYPDKELLIKKLIQTRNYHTHGDSKHKYPLMISDFNEMYETKLLLQEILRFYIYKELDMKYVYENS</sequence>
<dbReference type="InterPro" id="IPR041229">
    <property type="entry name" value="HEPN_Apea"/>
</dbReference>
<comment type="caution">
    <text evidence="3">The sequence shown here is derived from an EMBL/GenBank/DDBJ whole genome shotgun (WGS) entry which is preliminary data.</text>
</comment>
<evidence type="ECO:0000313" key="3">
    <source>
        <dbReference type="EMBL" id="PHV58287.1"/>
    </source>
</evidence>
<accession>A0AAP8KD24</accession>
<dbReference type="Proteomes" id="UP000221763">
    <property type="component" value="Unassembled WGS sequence"/>
</dbReference>
<organism evidence="3 4">
    <name type="scientific">Streptococcus macedonicus</name>
    <name type="common">Streptococcus gallolyticus macedonicus</name>
    <dbReference type="NCBI Taxonomy" id="59310"/>
    <lineage>
        <taxon>Bacteria</taxon>
        <taxon>Bacillati</taxon>
        <taxon>Bacillota</taxon>
        <taxon>Bacilli</taxon>
        <taxon>Lactobacillales</taxon>
        <taxon>Streptococcaceae</taxon>
        <taxon>Streptococcus</taxon>
    </lineage>
</organism>